<name>A0A5M3Q5R7_9GAMM</name>
<evidence type="ECO:0000313" key="1">
    <source>
        <dbReference type="EMBL" id="GBO90556.1"/>
    </source>
</evidence>
<protein>
    <submittedName>
        <fullName evidence="1">Uncharacterized protein</fullName>
    </submittedName>
</protein>
<evidence type="ECO:0000313" key="2">
    <source>
        <dbReference type="Proteomes" id="UP000387223"/>
    </source>
</evidence>
<reference evidence="1 2" key="1">
    <citation type="journal article" date="2019" name="J. Gen. Appl. Microbiol.">
        <title>Aerobic degradation of cis-dichloroethene by the marine bacterium Marinobacter salsuginis strain 5N-3.</title>
        <authorList>
            <person name="Inoue Y."/>
            <person name="Fukunaga Y."/>
            <person name="Katsumata H."/>
            <person name="Ohji S."/>
            <person name="Hosoyama A."/>
            <person name="Mori K."/>
            <person name="Ando K."/>
        </authorList>
    </citation>
    <scope>NUCLEOTIDE SEQUENCE [LARGE SCALE GENOMIC DNA]</scope>
    <source>
        <strain evidence="1 2">NBRC 109114</strain>
    </source>
</reference>
<dbReference type="AlphaFoldDB" id="A0A5M3Q5R7"/>
<accession>A0A5M3Q5R7</accession>
<organism evidence="1 2">
    <name type="scientific">Marinobacter salsuginis</name>
    <dbReference type="NCBI Taxonomy" id="418719"/>
    <lineage>
        <taxon>Bacteria</taxon>
        <taxon>Pseudomonadati</taxon>
        <taxon>Pseudomonadota</taxon>
        <taxon>Gammaproteobacteria</taxon>
        <taxon>Pseudomonadales</taxon>
        <taxon>Marinobacteraceae</taxon>
        <taxon>Marinobacter</taxon>
    </lineage>
</organism>
<comment type="caution">
    <text evidence="1">The sequence shown here is derived from an EMBL/GenBank/DDBJ whole genome shotgun (WGS) entry which is preliminary data.</text>
</comment>
<proteinExistence type="predicted"/>
<sequence>MSSVWSIIMVPQSAIAGSAWPPATFDKANAGALITRSSDSNREMIGRFFADILIFSTKL</sequence>
<gene>
    <name evidence="1" type="ORF">MSSD14B_42240</name>
</gene>
<dbReference type="EMBL" id="BGZI01000050">
    <property type="protein sequence ID" value="GBO90556.1"/>
    <property type="molecule type" value="Genomic_DNA"/>
</dbReference>
<dbReference type="Proteomes" id="UP000387223">
    <property type="component" value="Unassembled WGS sequence"/>
</dbReference>